<dbReference type="EMBL" id="CAXITT010000258">
    <property type="protein sequence ID" value="CAL1537328.1"/>
    <property type="molecule type" value="Genomic_DNA"/>
</dbReference>
<gene>
    <name evidence="1" type="ORF">GSLYS_00011241001</name>
</gene>
<protein>
    <submittedName>
        <fullName evidence="1">Uncharacterized protein</fullName>
    </submittedName>
</protein>
<reference evidence="1 2" key="1">
    <citation type="submission" date="2024-04" db="EMBL/GenBank/DDBJ databases">
        <authorList>
            <consortium name="Genoscope - CEA"/>
            <person name="William W."/>
        </authorList>
    </citation>
    <scope>NUCLEOTIDE SEQUENCE [LARGE SCALE GENOMIC DNA]</scope>
</reference>
<accession>A0AAV2HYE3</accession>
<keyword evidence="2" id="KW-1185">Reference proteome</keyword>
<comment type="caution">
    <text evidence="1">The sequence shown here is derived from an EMBL/GenBank/DDBJ whole genome shotgun (WGS) entry which is preliminary data.</text>
</comment>
<organism evidence="1 2">
    <name type="scientific">Lymnaea stagnalis</name>
    <name type="common">Great pond snail</name>
    <name type="synonym">Helix stagnalis</name>
    <dbReference type="NCBI Taxonomy" id="6523"/>
    <lineage>
        <taxon>Eukaryota</taxon>
        <taxon>Metazoa</taxon>
        <taxon>Spiralia</taxon>
        <taxon>Lophotrochozoa</taxon>
        <taxon>Mollusca</taxon>
        <taxon>Gastropoda</taxon>
        <taxon>Heterobranchia</taxon>
        <taxon>Euthyneura</taxon>
        <taxon>Panpulmonata</taxon>
        <taxon>Hygrophila</taxon>
        <taxon>Lymnaeoidea</taxon>
        <taxon>Lymnaeidae</taxon>
        <taxon>Lymnaea</taxon>
    </lineage>
</organism>
<feature type="non-terminal residue" evidence="1">
    <location>
        <position position="115"/>
    </location>
</feature>
<dbReference type="AlphaFoldDB" id="A0AAV2HYE3"/>
<evidence type="ECO:0000313" key="1">
    <source>
        <dbReference type="EMBL" id="CAL1537328.1"/>
    </source>
</evidence>
<name>A0AAV2HYE3_LYMST</name>
<evidence type="ECO:0000313" key="2">
    <source>
        <dbReference type="Proteomes" id="UP001497497"/>
    </source>
</evidence>
<proteinExistence type="predicted"/>
<sequence length="115" mass="13254">MYDKQNVPEVVKHICEELRLPSKFCQLVSADRSVCIVNDDWLKSLHRGHITSLSGADTIDTCKAERYLSRSCDKVPQPWVRMTIKAIAKSDELFEELPGNYLQKQWACGSLYEFM</sequence>
<dbReference type="Proteomes" id="UP001497497">
    <property type="component" value="Unassembled WGS sequence"/>
</dbReference>